<comment type="caution">
    <text evidence="4">The sequence shown here is derived from an EMBL/GenBank/DDBJ whole genome shotgun (WGS) entry which is preliminary data.</text>
</comment>
<dbReference type="RefSeq" id="WP_206943787.1">
    <property type="nucleotide sequence ID" value="NZ_JAFLNF010000009.1"/>
</dbReference>
<dbReference type="HAMAP" id="MF_01384">
    <property type="entry name" value="UreD"/>
    <property type="match status" value="1"/>
</dbReference>
<evidence type="ECO:0000256" key="3">
    <source>
        <dbReference type="HAMAP-Rule" id="MF_01384"/>
    </source>
</evidence>
<reference evidence="4" key="1">
    <citation type="submission" date="2021-03" db="EMBL/GenBank/DDBJ databases">
        <title>Roseibium sp. CAU 1637 isolated from Incheon.</title>
        <authorList>
            <person name="Kim W."/>
        </authorList>
    </citation>
    <scope>NUCLEOTIDE SEQUENCE</scope>
    <source>
        <strain evidence="4">CAU 1637</strain>
    </source>
</reference>
<comment type="subunit">
    <text evidence="3">UreD, UreF and UreG form a complex that acts as a GTP-hydrolysis-dependent molecular chaperone, activating the urease apoprotein by helping to assemble the nickel containing metallocenter of UreC. The UreE protein probably delivers the nickel.</text>
</comment>
<dbReference type="PANTHER" id="PTHR33643:SF1">
    <property type="entry name" value="UREASE ACCESSORY PROTEIN D"/>
    <property type="match status" value="1"/>
</dbReference>
<dbReference type="Pfam" id="PF01774">
    <property type="entry name" value="UreD"/>
    <property type="match status" value="1"/>
</dbReference>
<organism evidence="4 5">
    <name type="scientific">Roseibium limicola</name>
    <dbReference type="NCBI Taxonomy" id="2816037"/>
    <lineage>
        <taxon>Bacteria</taxon>
        <taxon>Pseudomonadati</taxon>
        <taxon>Pseudomonadota</taxon>
        <taxon>Alphaproteobacteria</taxon>
        <taxon>Hyphomicrobiales</taxon>
        <taxon>Stappiaceae</taxon>
        <taxon>Roseibium</taxon>
    </lineage>
</organism>
<dbReference type="EMBL" id="JAFLNF010000009">
    <property type="protein sequence ID" value="MBO0347119.1"/>
    <property type="molecule type" value="Genomic_DNA"/>
</dbReference>
<evidence type="ECO:0000256" key="2">
    <source>
        <dbReference type="ARBA" id="ARBA00023186"/>
    </source>
</evidence>
<dbReference type="GO" id="GO:0005737">
    <property type="term" value="C:cytoplasm"/>
    <property type="evidence" value="ECO:0007669"/>
    <property type="project" value="UniProtKB-SubCell"/>
</dbReference>
<comment type="subcellular location">
    <subcellularLocation>
        <location evidence="3">Cytoplasm</location>
    </subcellularLocation>
</comment>
<evidence type="ECO:0000313" key="4">
    <source>
        <dbReference type="EMBL" id="MBO0347119.1"/>
    </source>
</evidence>
<evidence type="ECO:0000313" key="5">
    <source>
        <dbReference type="Proteomes" id="UP000664779"/>
    </source>
</evidence>
<comment type="function">
    <text evidence="3">Required for maturation of urease via the functional incorporation of the urease nickel metallocenter.</text>
</comment>
<sequence length="284" mass="30851">MLQIVNTPTSPINLPDMQRARGIAHVSFKLSGGRSRLDDLYQAGSSKVRLPRVYDPRPIAVLINTAGGITGGDSVTYEGRTGAGSEATITTQAAERAYRRSQGTGLIDTSLIAETGSTLEWLPQETIIFDHSALARRLRVDLLGDARFLGLETTVLGRTAMGETVEQATFRDSWRIHRDGRLIFADDIRLSGNTREILSGAATGQGAIAFATLVDCCPNAEDHLPRARQLLDASLQPGVKAGASAWNGVLSARFVAPSGRALRETLMSFLESYRDRDLPRVWRC</sequence>
<dbReference type="InterPro" id="IPR002669">
    <property type="entry name" value="UreD"/>
</dbReference>
<dbReference type="AlphaFoldDB" id="A0A939EU32"/>
<proteinExistence type="inferred from homology"/>
<protein>
    <recommendedName>
        <fullName evidence="3">Urease accessory protein UreD</fullName>
    </recommendedName>
</protein>
<evidence type="ECO:0000256" key="1">
    <source>
        <dbReference type="ARBA" id="ARBA00007177"/>
    </source>
</evidence>
<gene>
    <name evidence="3" type="primary">ureD</name>
    <name evidence="4" type="ORF">J0X15_17965</name>
</gene>
<keyword evidence="3" id="KW-0996">Nickel insertion</keyword>
<dbReference type="PANTHER" id="PTHR33643">
    <property type="entry name" value="UREASE ACCESSORY PROTEIN D"/>
    <property type="match status" value="1"/>
</dbReference>
<keyword evidence="5" id="KW-1185">Reference proteome</keyword>
<keyword evidence="2 3" id="KW-0143">Chaperone</keyword>
<comment type="similarity">
    <text evidence="1 3">Belongs to the UreD family.</text>
</comment>
<dbReference type="Proteomes" id="UP000664779">
    <property type="component" value="Unassembled WGS sequence"/>
</dbReference>
<accession>A0A939EU32</accession>
<keyword evidence="3" id="KW-0963">Cytoplasm</keyword>
<dbReference type="GO" id="GO:0016151">
    <property type="term" value="F:nickel cation binding"/>
    <property type="evidence" value="ECO:0007669"/>
    <property type="project" value="UniProtKB-UniRule"/>
</dbReference>
<name>A0A939EU32_9HYPH</name>